<comment type="caution">
    <text evidence="1">The sequence shown here is derived from an EMBL/GenBank/DDBJ whole genome shotgun (WGS) entry which is preliminary data.</text>
</comment>
<evidence type="ECO:0000313" key="1">
    <source>
        <dbReference type="EMBL" id="CAI2169157.1"/>
    </source>
</evidence>
<dbReference type="Gene3D" id="1.10.30.10">
    <property type="entry name" value="High mobility group box domain"/>
    <property type="match status" value="1"/>
</dbReference>
<reference evidence="1" key="1">
    <citation type="submission" date="2022-08" db="EMBL/GenBank/DDBJ databases">
        <authorList>
            <person name="Kallberg Y."/>
            <person name="Tangrot J."/>
            <person name="Rosling A."/>
        </authorList>
    </citation>
    <scope>NUCLEOTIDE SEQUENCE</scope>
    <source>
        <strain evidence="1">Wild A</strain>
    </source>
</reference>
<protein>
    <submittedName>
        <fullName evidence="1">18686_t:CDS:1</fullName>
    </submittedName>
</protein>
<keyword evidence="2" id="KW-1185">Reference proteome</keyword>
<gene>
    <name evidence="1" type="ORF">FWILDA_LOCUS3938</name>
</gene>
<name>A0A9W4SGX5_9GLOM</name>
<accession>A0A9W4SGX5</accession>
<evidence type="ECO:0000313" key="2">
    <source>
        <dbReference type="Proteomes" id="UP001153678"/>
    </source>
</evidence>
<dbReference type="SUPFAM" id="SSF47095">
    <property type="entry name" value="HMG-box"/>
    <property type="match status" value="1"/>
</dbReference>
<dbReference type="AlphaFoldDB" id="A0A9W4SGX5"/>
<dbReference type="InterPro" id="IPR036910">
    <property type="entry name" value="HMG_box_dom_sf"/>
</dbReference>
<dbReference type="Proteomes" id="UP001153678">
    <property type="component" value="Unassembled WGS sequence"/>
</dbReference>
<dbReference type="OrthoDB" id="1919336at2759"/>
<organism evidence="1 2">
    <name type="scientific">Funneliformis geosporum</name>
    <dbReference type="NCBI Taxonomy" id="1117311"/>
    <lineage>
        <taxon>Eukaryota</taxon>
        <taxon>Fungi</taxon>
        <taxon>Fungi incertae sedis</taxon>
        <taxon>Mucoromycota</taxon>
        <taxon>Glomeromycotina</taxon>
        <taxon>Glomeromycetes</taxon>
        <taxon>Glomerales</taxon>
        <taxon>Glomeraceae</taxon>
        <taxon>Funneliformis</taxon>
    </lineage>
</organism>
<proteinExistence type="predicted"/>
<dbReference type="EMBL" id="CAMKVN010000555">
    <property type="protein sequence ID" value="CAI2169157.1"/>
    <property type="molecule type" value="Genomic_DNA"/>
</dbReference>
<sequence>MSDNINKFYFVEPKTSKASEEKPKKRKPNMFILFRNEMMNYKPINMQMTEYSKLVSKWWKELPIDDKTELQRRYQINRDQRSQNTVSECATVDPYIRFDAANGENLERQEVAIFPSPYPKIMKNDFYLPSMPQ</sequence>